<dbReference type="GO" id="GO:0000463">
    <property type="term" value="P:maturation of LSU-rRNA from tricistronic rRNA transcript (SSU-rRNA, 5.8S rRNA, LSU-rRNA)"/>
    <property type="evidence" value="ECO:0007669"/>
    <property type="project" value="TreeGrafter"/>
</dbReference>
<comment type="caution">
    <text evidence="4">The sequence shown here is derived from an EMBL/GenBank/DDBJ whole genome shotgun (WGS) entry which is preliminary data.</text>
</comment>
<dbReference type="GO" id="GO:0000466">
    <property type="term" value="P:maturation of 5.8S rRNA from tricistronic rRNA transcript (SSU-rRNA, 5.8S rRNA, LSU-rRNA)"/>
    <property type="evidence" value="ECO:0007669"/>
    <property type="project" value="TreeGrafter"/>
</dbReference>
<evidence type="ECO:0000259" key="3">
    <source>
        <dbReference type="Pfam" id="PF26140"/>
    </source>
</evidence>
<dbReference type="GO" id="GO:0005730">
    <property type="term" value="C:nucleolus"/>
    <property type="evidence" value="ECO:0007669"/>
    <property type="project" value="TreeGrafter"/>
</dbReference>
<dbReference type="Pfam" id="PF26140">
    <property type="entry name" value="HEAT_URB1"/>
    <property type="match status" value="1"/>
</dbReference>
<dbReference type="InterPro" id="IPR016024">
    <property type="entry name" value="ARM-type_fold"/>
</dbReference>
<dbReference type="Proteomes" id="UP000308730">
    <property type="component" value="Unassembled WGS sequence"/>
</dbReference>
<dbReference type="SUPFAM" id="SSF48371">
    <property type="entry name" value="ARM repeat"/>
    <property type="match status" value="2"/>
</dbReference>
<organism evidence="4 5">
    <name type="scientific">Antrodiella citrinella</name>
    <dbReference type="NCBI Taxonomy" id="2447956"/>
    <lineage>
        <taxon>Eukaryota</taxon>
        <taxon>Fungi</taxon>
        <taxon>Dikarya</taxon>
        <taxon>Basidiomycota</taxon>
        <taxon>Agaricomycotina</taxon>
        <taxon>Agaricomycetes</taxon>
        <taxon>Polyporales</taxon>
        <taxon>Steccherinaceae</taxon>
        <taxon>Antrodiella</taxon>
    </lineage>
</organism>
<gene>
    <name evidence="4" type="ORF">EUX98_g5899</name>
</gene>
<keyword evidence="5" id="KW-1185">Reference proteome</keyword>
<dbReference type="PANTHER" id="PTHR13500">
    <property type="entry name" value="NUCLEOLAR PRERIBOSOMAL-ASSOCIATED PROTEIN 1"/>
    <property type="match status" value="1"/>
</dbReference>
<dbReference type="InterPro" id="IPR021714">
    <property type="entry name" value="URB1_N"/>
</dbReference>
<feature type="domain" description="URB1 central HEAT repeat" evidence="3">
    <location>
        <begin position="632"/>
        <end position="793"/>
    </location>
</feature>
<dbReference type="OrthoDB" id="72892at2759"/>
<dbReference type="InterPro" id="IPR032436">
    <property type="entry name" value="URB1_C"/>
</dbReference>
<protein>
    <recommendedName>
        <fullName evidence="6">Nucleolar pre-ribosomal-associated protein 1 N-terminal domain-containing protein</fullName>
    </recommendedName>
</protein>
<evidence type="ECO:0008006" key="6">
    <source>
        <dbReference type="Google" id="ProtNLM"/>
    </source>
</evidence>
<reference evidence="4 5" key="1">
    <citation type="submission" date="2019-02" db="EMBL/GenBank/DDBJ databases">
        <title>Genome sequencing of the rare red list fungi Antrodiella citrinella (Flaviporus citrinellus).</title>
        <authorList>
            <person name="Buettner E."/>
            <person name="Kellner H."/>
        </authorList>
    </citation>
    <scope>NUCLEOTIDE SEQUENCE [LARGE SCALE GENOMIC DNA]</scope>
    <source>
        <strain evidence="4 5">DSM 108506</strain>
    </source>
</reference>
<dbReference type="PANTHER" id="PTHR13500:SF0">
    <property type="entry name" value="NUCLEOLAR PRE-RIBOSOMAL-ASSOCIATED PROTEIN 1"/>
    <property type="match status" value="1"/>
</dbReference>
<feature type="domain" description="URB1 N-terminal" evidence="1">
    <location>
        <begin position="78"/>
        <end position="405"/>
    </location>
</feature>
<feature type="domain" description="URB1 C-terminal" evidence="2">
    <location>
        <begin position="1532"/>
        <end position="1726"/>
    </location>
</feature>
<sequence>MSGKKDNKTAGPSKPVERKFNHARDISVALQDQNEANMTKSLTALRNQLTVKYEERVSVTDERILLLQGWLASSPGARDVFGVWEQCSTRQQTLQAAIVSLLSAIVTLLSSHYSLQPLAAPIVNALLSSQWLPKLNGYLSSTHRDLILFVLKLFNSLSLYAGGQERKLLLEAFAWESKSLTKLLNMRRRGGDARSNLAVPDIRSLFILFILSLVDPSTSSSVKAAFLEQRREIFTSTFKGLPEDSYPLARKILEVCWSGIWLDQKIKRSCKVAVFQESTITQITKLYERKASEGPDPDDIPADLAHHFLLAVCTSPGVGVCFRDRGWYPRETSDTGAEVSTKKASGLVYNRILGNVLNGLKINEDSRQQELALRILKACPELVAGYWAGSSLTLEPRLSSKWIANIAFLGSVISQPVPIATFKLPTAQDLYNPSAPTVTAIVENILPSANIKVHLSRGLQSTSALVQHCTALALAKCLTKYHSVMQAFQTIENALNEGSDGRWSARRTELEREVRRRVPELQVVLAFAQQKGQDILQEPDAATTSAKAPIANASKNALLLECAQRLLWLYHQLLPNLVSEARFDVGKLLQTTYAAESGRSSEVTAGIDTLRHLHVLRLLGSSDQFSWSAKTGPHSNFGTLLKFYISTRSSAIRSAIQSLLERSLSGNLMFQHDADEVSLWLESLTRTRIDSTNGQALKDEDARAIISFWDDCAQRYMKTPYRYIEEQRSLLSSTDIVMGDKSPSTVTDHPETCPSPLLMVFVDQVCAKMNPQKTIDSDIYPIFRFLHRLFIRLASKAPSLSLLRPIVDYFKSGLQLEERLLSEAAPAFTIVQEVQALTVDLARVEEGPVAQKPAAEFLELTSEGEVHGSDFLTLFLQVKDAVTDKACRDILVEAVLREPVRVLALKRSLALLNHRLVACSDHNEIWGGLLLLVSAIAQEVKRLPAEHVLSVKLLVLQMSSFKGCSSSVLNEGRRHDLVTLLHQLLDEHDETDRNLIVEHVSYWFQLVANNGITGDEGETALLWMRYMSTSQIWTFIDLASSGELLSNESPLEAVVDLLLSRLPEALRQSDAMQHPQRLEQLVRLQSILPNSNALEPILALAINAQIPPIYPTGLEHSSTETSITVALALSRQQNRRRAKQSRNDLNISQFLSAASWTSHTRQIVVDLLYVQPTTRPQVLLWVRENVGTCSVDNLAAIVLALVDSASAPEDLVLRNISSLRQGILDVVSAECRSLKSSAITLELLDITSTLHSACGEDANKLVQGILDHAWTWAVDTLSSQNTISIDEYEYKTLELLTTLFHKSANLKSHLVEPVIAVAVQNHLTDAKVLDFVREIVKTAALKPATINKQLQTVVQHERLYELCGSTVVQHERLYELCGSNSRPELRLSIINLLHVLFHLHPTNTCQPSHIGPLVSLYGGTLSAFDVRLLSILQLYETTRKTSSASWLKSRGGSFETAQALTAIQVLDPNIVFRTCANYPQWRRLSLENEGAVADDTLYDPVYVILLVAQLLAEQGTYPALVWVQVFRTNVVSLLIRALSSTDGAIREVALVQITGIYWCIQETDMVENPHVLHILNLLKDLYPPSPPLSSTPPIRLPAYTTLHLSHSLRALFYPSQFTYPLTARHLLQRPALDVTDVPMLYATLYSAEEGWKRERAWMVRFLGDGMVGRREWGVLRRRHTWDLVASGFQGTGDRAFRQGALKLLANITSKPFTITQLVLKSSLLAWLEVQLEDLKLGEELAWLKVIENLIVLSDTGKLDAATNGEWKMTLGRCVLAILKQAATTIDILYRALQVLLRLTLLHPTNPQLPTLISTSFTHLESLETALPSTILKPATPPSVPPHLGQNLFRPSNPNDDTTHATWWYGQCVETLWRVAVALPEPVERWDDLTTKLLILRAYAGPGPEGSVIGEWARREVVFVFVS</sequence>
<evidence type="ECO:0000259" key="1">
    <source>
        <dbReference type="Pfam" id="PF11707"/>
    </source>
</evidence>
<evidence type="ECO:0000313" key="4">
    <source>
        <dbReference type="EMBL" id="THH28288.1"/>
    </source>
</evidence>
<dbReference type="EMBL" id="SGPM01000189">
    <property type="protein sequence ID" value="THH28288.1"/>
    <property type="molecule type" value="Genomic_DNA"/>
</dbReference>
<dbReference type="Pfam" id="PF16201">
    <property type="entry name" value="NopRA1"/>
    <property type="match status" value="1"/>
</dbReference>
<dbReference type="InterPro" id="IPR059018">
    <property type="entry name" value="HEAT_URB1"/>
</dbReference>
<evidence type="ECO:0000259" key="2">
    <source>
        <dbReference type="Pfam" id="PF16201"/>
    </source>
</evidence>
<dbReference type="InterPro" id="IPR039844">
    <property type="entry name" value="URB1"/>
</dbReference>
<name>A0A4S4MSH4_9APHY</name>
<proteinExistence type="predicted"/>
<evidence type="ECO:0000313" key="5">
    <source>
        <dbReference type="Proteomes" id="UP000308730"/>
    </source>
</evidence>
<dbReference type="Pfam" id="PF11707">
    <property type="entry name" value="Npa1"/>
    <property type="match status" value="1"/>
</dbReference>
<accession>A0A4S4MSH4</accession>